<keyword evidence="3" id="KW-1185">Reference proteome</keyword>
<dbReference type="Gene3D" id="1.25.40.10">
    <property type="entry name" value="Tetratricopeptide repeat domain"/>
    <property type="match status" value="1"/>
</dbReference>
<accession>A0ABX7R9H7</accession>
<proteinExistence type="predicted"/>
<organism evidence="2 3">
    <name type="scientific">Lysobacter arenosi</name>
    <dbReference type="NCBI Taxonomy" id="2795387"/>
    <lineage>
        <taxon>Bacteria</taxon>
        <taxon>Pseudomonadati</taxon>
        <taxon>Pseudomonadota</taxon>
        <taxon>Gammaproteobacteria</taxon>
        <taxon>Lysobacterales</taxon>
        <taxon>Lysobacteraceae</taxon>
        <taxon>Lysobacter</taxon>
    </lineage>
</organism>
<keyword evidence="1" id="KW-0732">Signal</keyword>
<protein>
    <recommendedName>
        <fullName evidence="4">Sel1 repeat family protein</fullName>
    </recommendedName>
</protein>
<feature type="signal peptide" evidence="1">
    <location>
        <begin position="1"/>
        <end position="25"/>
    </location>
</feature>
<dbReference type="InterPro" id="IPR006597">
    <property type="entry name" value="Sel1-like"/>
</dbReference>
<evidence type="ECO:0008006" key="4">
    <source>
        <dbReference type="Google" id="ProtNLM"/>
    </source>
</evidence>
<dbReference type="Proteomes" id="UP000663400">
    <property type="component" value="Chromosome"/>
</dbReference>
<dbReference type="Pfam" id="PF08238">
    <property type="entry name" value="Sel1"/>
    <property type="match status" value="1"/>
</dbReference>
<name>A0ABX7R9H7_9GAMM</name>
<reference evidence="2 3" key="1">
    <citation type="submission" date="2021-02" db="EMBL/GenBank/DDBJ databases">
        <title>Lysobacter arenosi sp. nov., isolated from soil of gangwondo yeongwol, south Korea.</title>
        <authorList>
            <person name="Kim K.R."/>
            <person name="Kim K.H."/>
            <person name="Jeon C.O."/>
        </authorList>
    </citation>
    <scope>NUCLEOTIDE SEQUENCE [LARGE SCALE GENOMIC DNA]</scope>
    <source>
        <strain evidence="2 3">R7</strain>
    </source>
</reference>
<feature type="chain" id="PRO_5046602083" description="Sel1 repeat family protein" evidence="1">
    <location>
        <begin position="26"/>
        <end position="258"/>
    </location>
</feature>
<gene>
    <name evidence="2" type="ORF">HIV01_013215</name>
</gene>
<dbReference type="SMART" id="SM00671">
    <property type="entry name" value="SEL1"/>
    <property type="match status" value="1"/>
</dbReference>
<evidence type="ECO:0000313" key="2">
    <source>
        <dbReference type="EMBL" id="QSX74158.1"/>
    </source>
</evidence>
<dbReference type="EMBL" id="CP071517">
    <property type="protein sequence ID" value="QSX74158.1"/>
    <property type="molecule type" value="Genomic_DNA"/>
</dbReference>
<sequence>MSKATIIRAGWTGMVLCALAFSAAADEPLKLVSASYMQIDAQIKSAMGHPNETWRLNGLKSYLDGHYDEAVDRFENAASYADKHSQHYLSLMYWYGQGVPADPVRAYIWSDLAAERGVRRLLVIREKMWEGLSPEQRKQVEQLGPDYYARFGDEVARPRADDEIRRFARTMTGSRIGYRNQAIDIAQGGPINGSFGNTTPGMLAASEQVVGHTTGDQFYADDRTQTASYWQAQDAELGSGIGSVGVGPMVPARDKPRN</sequence>
<dbReference type="InterPro" id="IPR011990">
    <property type="entry name" value="TPR-like_helical_dom_sf"/>
</dbReference>
<evidence type="ECO:0000256" key="1">
    <source>
        <dbReference type="SAM" id="SignalP"/>
    </source>
</evidence>
<dbReference type="RefSeq" id="WP_200607805.1">
    <property type="nucleotide sequence ID" value="NZ_CP071517.1"/>
</dbReference>
<dbReference type="SUPFAM" id="SSF81901">
    <property type="entry name" value="HCP-like"/>
    <property type="match status" value="1"/>
</dbReference>
<evidence type="ECO:0000313" key="3">
    <source>
        <dbReference type="Proteomes" id="UP000663400"/>
    </source>
</evidence>